<gene>
    <name evidence="7" type="ORF">Scaly_0994300</name>
</gene>
<dbReference type="GO" id="GO:0008270">
    <property type="term" value="F:zinc ion binding"/>
    <property type="evidence" value="ECO:0007669"/>
    <property type="project" value="UniProtKB-KW"/>
</dbReference>
<evidence type="ECO:0000256" key="3">
    <source>
        <dbReference type="ARBA" id="ARBA00022771"/>
    </source>
</evidence>
<accession>A0AAW2QZD0</accession>
<evidence type="ECO:0000256" key="4">
    <source>
        <dbReference type="ARBA" id="ARBA00022833"/>
    </source>
</evidence>
<keyword evidence="5" id="KW-0539">Nucleus</keyword>
<dbReference type="InterPro" id="IPR052035">
    <property type="entry name" value="ZnF_BED_domain_contain"/>
</dbReference>
<evidence type="ECO:0000256" key="1">
    <source>
        <dbReference type="ARBA" id="ARBA00004123"/>
    </source>
</evidence>
<keyword evidence="4" id="KW-0862">Zinc</keyword>
<dbReference type="Pfam" id="PF05699">
    <property type="entry name" value="Dimer_Tnp_hAT"/>
    <property type="match status" value="1"/>
</dbReference>
<dbReference type="SUPFAM" id="SSF53098">
    <property type="entry name" value="Ribonuclease H-like"/>
    <property type="match status" value="2"/>
</dbReference>
<sequence length="375" mass="43791">MFRRSDARLLLFSEIVKQLNLPERKLVDDCRTRWNSTYEMLSTAIKFKDVFPRFAAKDPHYDDCPYHEDWEKVENPQKSELDMYLEESCYSFKKDNKIEKEFDVLEWWRVNSVKYKMLSFMPRDILAIPITTIASEATFSAGSQVIDKYRTSLTSETVQVLMCGGDWSRKCFGVEKKTKNDKKEIQLVCTPNPAPTVNKAYAMVSSVERQKEVHLELEQTDNAAMNIKASLPKLFWGEYVLAAMYLINRLPTPTLDWKSPYEILHHKPPTYSHLRVFGCLCFTSNVQPSKQKFDPRAYRSRAHTFRLSKMKNGCRQWAKSWLHLMPMTIEIWCLYFGEKAYWFLVGVQTEDELRRHGTTIQGTSHSKGLQPSRGG</sequence>
<evidence type="ECO:0000256" key="2">
    <source>
        <dbReference type="ARBA" id="ARBA00022723"/>
    </source>
</evidence>
<organism evidence="7">
    <name type="scientific">Sesamum calycinum</name>
    <dbReference type="NCBI Taxonomy" id="2727403"/>
    <lineage>
        <taxon>Eukaryota</taxon>
        <taxon>Viridiplantae</taxon>
        <taxon>Streptophyta</taxon>
        <taxon>Embryophyta</taxon>
        <taxon>Tracheophyta</taxon>
        <taxon>Spermatophyta</taxon>
        <taxon>Magnoliopsida</taxon>
        <taxon>eudicotyledons</taxon>
        <taxon>Gunneridae</taxon>
        <taxon>Pentapetalae</taxon>
        <taxon>asterids</taxon>
        <taxon>lamiids</taxon>
        <taxon>Lamiales</taxon>
        <taxon>Pedaliaceae</taxon>
        <taxon>Sesamum</taxon>
    </lineage>
</organism>
<protein>
    <submittedName>
        <fullName evidence="7">Zinc finger BED domain-containing protein RICESLEEPER 3</fullName>
    </submittedName>
</protein>
<reference evidence="7" key="1">
    <citation type="submission" date="2020-06" db="EMBL/GenBank/DDBJ databases">
        <authorList>
            <person name="Li T."/>
            <person name="Hu X."/>
            <person name="Zhang T."/>
            <person name="Song X."/>
            <person name="Zhang H."/>
            <person name="Dai N."/>
            <person name="Sheng W."/>
            <person name="Hou X."/>
            <person name="Wei L."/>
        </authorList>
    </citation>
    <scope>NUCLEOTIDE SEQUENCE</scope>
    <source>
        <strain evidence="7">KEN8</strain>
        <tissue evidence="7">Leaf</tissue>
    </source>
</reference>
<comment type="caution">
    <text evidence="7">The sequence shown here is derived from an EMBL/GenBank/DDBJ whole genome shotgun (WGS) entry which is preliminary data.</text>
</comment>
<dbReference type="PANTHER" id="PTHR46481:SF10">
    <property type="entry name" value="ZINC FINGER BED DOMAIN-CONTAINING PROTEIN 39"/>
    <property type="match status" value="1"/>
</dbReference>
<dbReference type="GO" id="GO:0046983">
    <property type="term" value="F:protein dimerization activity"/>
    <property type="evidence" value="ECO:0007669"/>
    <property type="project" value="InterPro"/>
</dbReference>
<proteinExistence type="predicted"/>
<reference evidence="7" key="2">
    <citation type="journal article" date="2024" name="Plant">
        <title>Genomic evolution and insights into agronomic trait innovations of Sesamum species.</title>
        <authorList>
            <person name="Miao H."/>
            <person name="Wang L."/>
            <person name="Qu L."/>
            <person name="Liu H."/>
            <person name="Sun Y."/>
            <person name="Le M."/>
            <person name="Wang Q."/>
            <person name="Wei S."/>
            <person name="Zheng Y."/>
            <person name="Lin W."/>
            <person name="Duan Y."/>
            <person name="Cao H."/>
            <person name="Xiong S."/>
            <person name="Wang X."/>
            <person name="Wei L."/>
            <person name="Li C."/>
            <person name="Ma Q."/>
            <person name="Ju M."/>
            <person name="Zhao R."/>
            <person name="Li G."/>
            <person name="Mu C."/>
            <person name="Tian Q."/>
            <person name="Mei H."/>
            <person name="Zhang T."/>
            <person name="Gao T."/>
            <person name="Zhang H."/>
        </authorList>
    </citation>
    <scope>NUCLEOTIDE SEQUENCE</scope>
    <source>
        <strain evidence="7">KEN8</strain>
    </source>
</reference>
<dbReference type="AlphaFoldDB" id="A0AAW2QZD0"/>
<name>A0AAW2QZD0_9LAMI</name>
<dbReference type="GO" id="GO:0005634">
    <property type="term" value="C:nucleus"/>
    <property type="evidence" value="ECO:0007669"/>
    <property type="project" value="UniProtKB-SubCell"/>
</dbReference>
<keyword evidence="2" id="KW-0479">Metal-binding</keyword>
<evidence type="ECO:0000313" key="7">
    <source>
        <dbReference type="EMBL" id="KAL0373127.1"/>
    </source>
</evidence>
<evidence type="ECO:0000256" key="5">
    <source>
        <dbReference type="ARBA" id="ARBA00023242"/>
    </source>
</evidence>
<comment type="subcellular location">
    <subcellularLocation>
        <location evidence="1">Nucleus</location>
    </subcellularLocation>
</comment>
<dbReference type="InterPro" id="IPR012337">
    <property type="entry name" value="RNaseH-like_sf"/>
</dbReference>
<feature type="domain" description="HAT C-terminal dimerisation" evidence="6">
    <location>
        <begin position="80"/>
        <end position="167"/>
    </location>
</feature>
<dbReference type="EMBL" id="JACGWM010000005">
    <property type="protein sequence ID" value="KAL0373127.1"/>
    <property type="molecule type" value="Genomic_DNA"/>
</dbReference>
<dbReference type="InterPro" id="IPR008906">
    <property type="entry name" value="HATC_C_dom"/>
</dbReference>
<dbReference type="PANTHER" id="PTHR46481">
    <property type="entry name" value="ZINC FINGER BED DOMAIN-CONTAINING PROTEIN 4"/>
    <property type="match status" value="1"/>
</dbReference>
<keyword evidence="3" id="KW-0863">Zinc-finger</keyword>
<evidence type="ECO:0000259" key="6">
    <source>
        <dbReference type="Pfam" id="PF05699"/>
    </source>
</evidence>